<dbReference type="Gene3D" id="1.10.3580.10">
    <property type="entry name" value="ATP12 ATPase"/>
    <property type="match status" value="1"/>
</dbReference>
<dbReference type="GO" id="GO:0043461">
    <property type="term" value="P:proton-transporting ATP synthase complex assembly"/>
    <property type="evidence" value="ECO:0007669"/>
    <property type="project" value="InterPro"/>
</dbReference>
<accession>A0AAE4B675</accession>
<evidence type="ECO:0000256" key="1">
    <source>
        <dbReference type="ARBA" id="ARBA00008231"/>
    </source>
</evidence>
<evidence type="ECO:0000313" key="4">
    <source>
        <dbReference type="EMBL" id="MDQ2091912.1"/>
    </source>
</evidence>
<dbReference type="SUPFAM" id="SSF160909">
    <property type="entry name" value="ATP12-like"/>
    <property type="match status" value="1"/>
</dbReference>
<dbReference type="RefSeq" id="WP_306737215.1">
    <property type="nucleotide sequence ID" value="NZ_JANHAX010000006.1"/>
</dbReference>
<name>A0AAE4B675_9RHOB</name>
<dbReference type="Proteomes" id="UP001226762">
    <property type="component" value="Unassembled WGS sequence"/>
</dbReference>
<dbReference type="Gene3D" id="3.30.2180.10">
    <property type="entry name" value="ATP12-like"/>
    <property type="match status" value="1"/>
</dbReference>
<dbReference type="InterPro" id="IPR023335">
    <property type="entry name" value="ATP12_ortho_dom_sf"/>
</dbReference>
<proteinExistence type="inferred from homology"/>
<dbReference type="PANTHER" id="PTHR21013:SF10">
    <property type="entry name" value="ATP SYNTHASE MITOCHONDRIAL F1 COMPLEX ASSEMBLY FACTOR 2"/>
    <property type="match status" value="1"/>
</dbReference>
<dbReference type="EMBL" id="JANHAX010000006">
    <property type="protein sequence ID" value="MDQ2091912.1"/>
    <property type="molecule type" value="Genomic_DNA"/>
</dbReference>
<keyword evidence="3" id="KW-0143">Chaperone</keyword>
<reference evidence="4" key="2">
    <citation type="submission" date="2023-02" db="EMBL/GenBank/DDBJ databases">
        <title>'Rhodoalgimonas zhirmunskyi' gen. nov., isolated from a red alga.</title>
        <authorList>
            <person name="Nedashkovskaya O.I."/>
            <person name="Otstavnykh N.Y."/>
            <person name="Bystritskaya E.P."/>
            <person name="Balabanova L.A."/>
            <person name="Isaeva M.P."/>
        </authorList>
    </citation>
    <scope>NUCLEOTIDE SEQUENCE</scope>
    <source>
        <strain evidence="4">KCTC 52189</strain>
    </source>
</reference>
<protein>
    <submittedName>
        <fullName evidence="4">ATPase</fullName>
    </submittedName>
</protein>
<gene>
    <name evidence="4" type="ORF">NO357_18575</name>
</gene>
<dbReference type="InterPro" id="IPR011419">
    <property type="entry name" value="ATP12_ATP_synth-F1-assembly"/>
</dbReference>
<dbReference type="Pfam" id="PF07542">
    <property type="entry name" value="ATP12"/>
    <property type="match status" value="1"/>
</dbReference>
<evidence type="ECO:0000256" key="2">
    <source>
        <dbReference type="ARBA" id="ARBA00022946"/>
    </source>
</evidence>
<sequence>MSEWKPKRFWTAASIAPEGDGFTVLLDGRKVKTPAKASLIVPSEALAQEIAAEWDAQEGVVDPTRMPFTRSANAAIDKVAHQMAEVAGLIAAYGDSDLLCYRAEEPAELVARQAQGWDPLLDWARDGQNLDLQTVSGLVHRPQKPEALAMAAALTQAMDAFQLTAFHDLVGLSGSFVLGLAATRGFASPETLWALSRIDETWQEEQWGTDDEAAAFAEGKRQAFLHAARFYFLTGEAAPGG</sequence>
<dbReference type="PANTHER" id="PTHR21013">
    <property type="entry name" value="ATP SYNTHASE MITOCHONDRIAL F1 COMPLEX ASSEMBLY FACTOR 2/ATP12 PROTEIN, MITOCHONDRIAL PRECURSOR"/>
    <property type="match status" value="1"/>
</dbReference>
<reference evidence="4" key="1">
    <citation type="submission" date="2022-07" db="EMBL/GenBank/DDBJ databases">
        <authorList>
            <person name="Otstavnykh N."/>
            <person name="Isaeva M."/>
            <person name="Bystritskaya E."/>
        </authorList>
    </citation>
    <scope>NUCLEOTIDE SEQUENCE</scope>
    <source>
        <strain evidence="4">KCTC 52189</strain>
    </source>
</reference>
<dbReference type="InterPro" id="IPR042272">
    <property type="entry name" value="ATP12_ATP_synth-F1-assembly_N"/>
</dbReference>
<comment type="caution">
    <text evidence="4">The sequence shown here is derived from an EMBL/GenBank/DDBJ whole genome shotgun (WGS) entry which is preliminary data.</text>
</comment>
<organism evidence="4 5">
    <name type="scientific">Marimonas arenosa</name>
    <dbReference type="NCBI Taxonomy" id="1795305"/>
    <lineage>
        <taxon>Bacteria</taxon>
        <taxon>Pseudomonadati</taxon>
        <taxon>Pseudomonadota</taxon>
        <taxon>Alphaproteobacteria</taxon>
        <taxon>Rhodobacterales</taxon>
        <taxon>Paracoccaceae</taxon>
        <taxon>Marimonas</taxon>
    </lineage>
</organism>
<dbReference type="AlphaFoldDB" id="A0AAE4B675"/>
<keyword evidence="2" id="KW-0809">Transit peptide</keyword>
<comment type="similarity">
    <text evidence="1">Belongs to the ATP12 family.</text>
</comment>
<keyword evidence="5" id="KW-1185">Reference proteome</keyword>
<evidence type="ECO:0000313" key="5">
    <source>
        <dbReference type="Proteomes" id="UP001226762"/>
    </source>
</evidence>
<evidence type="ECO:0000256" key="3">
    <source>
        <dbReference type="ARBA" id="ARBA00023186"/>
    </source>
</evidence>